<dbReference type="PATRIC" id="fig|104102.7.peg.2072"/>
<gene>
    <name evidence="1" type="ORF">AtDm6_2094</name>
</gene>
<evidence type="ECO:0000313" key="2">
    <source>
        <dbReference type="Proteomes" id="UP000029448"/>
    </source>
</evidence>
<reference evidence="1 2" key="1">
    <citation type="submission" date="2014-06" db="EMBL/GenBank/DDBJ databases">
        <title>Functional and comparative genomic analyses of the Drosophila gut microbiota identify candidate symbiosis factors.</title>
        <authorList>
            <person name="Newell P.D."/>
            <person name="Chaston J.M."/>
            <person name="Douglas A.E."/>
        </authorList>
    </citation>
    <scope>NUCLEOTIDE SEQUENCE [LARGE SCALE GENOMIC DNA]</scope>
    <source>
        <strain evidence="1 2">DmCS_006</strain>
    </source>
</reference>
<sequence length="41" mass="4617">MPVLSHDQRLLFGANTTSHNSCMLRLSLWLPSYNPGLCMPD</sequence>
<comment type="caution">
    <text evidence="1">The sequence shown here is derived from an EMBL/GenBank/DDBJ whole genome shotgun (WGS) entry which is preliminary data.</text>
</comment>
<organism evidence="1 2">
    <name type="scientific">Acetobacter tropicalis</name>
    <dbReference type="NCBI Taxonomy" id="104102"/>
    <lineage>
        <taxon>Bacteria</taxon>
        <taxon>Pseudomonadati</taxon>
        <taxon>Pseudomonadota</taxon>
        <taxon>Alphaproteobacteria</taxon>
        <taxon>Acetobacterales</taxon>
        <taxon>Acetobacteraceae</taxon>
        <taxon>Acetobacter</taxon>
    </lineage>
</organism>
<dbReference type="AlphaFoldDB" id="A0A094YQG9"/>
<accession>A0A094YQG9</accession>
<proteinExistence type="predicted"/>
<dbReference type="Proteomes" id="UP000029448">
    <property type="component" value="Unassembled WGS sequence"/>
</dbReference>
<dbReference type="EMBL" id="JOKM01000072">
    <property type="protein sequence ID" value="KGB22859.1"/>
    <property type="molecule type" value="Genomic_DNA"/>
</dbReference>
<evidence type="ECO:0000313" key="1">
    <source>
        <dbReference type="EMBL" id="KGB22859.1"/>
    </source>
</evidence>
<name>A0A094YQG9_9PROT</name>
<keyword evidence="2" id="KW-1185">Reference proteome</keyword>
<protein>
    <submittedName>
        <fullName evidence="1">Uncharacterized protein</fullName>
    </submittedName>
</protein>